<evidence type="ECO:0000259" key="6">
    <source>
        <dbReference type="Pfam" id="PF01048"/>
    </source>
</evidence>
<organism evidence="7 8">
    <name type="scientific">Hungatella hominis</name>
    <dbReference type="NCBI Taxonomy" id="2763050"/>
    <lineage>
        <taxon>Bacteria</taxon>
        <taxon>Bacillati</taxon>
        <taxon>Bacillota</taxon>
        <taxon>Clostridia</taxon>
        <taxon>Lachnospirales</taxon>
        <taxon>Lachnospiraceae</taxon>
        <taxon>Hungatella</taxon>
    </lineage>
</organism>
<dbReference type="GO" id="GO:0008782">
    <property type="term" value="F:adenosylhomocysteine nucleosidase activity"/>
    <property type="evidence" value="ECO:0007669"/>
    <property type="project" value="UniProtKB-EC"/>
</dbReference>
<evidence type="ECO:0000256" key="5">
    <source>
        <dbReference type="ARBA" id="ARBA00023167"/>
    </source>
</evidence>
<dbReference type="EMBL" id="JACOPB010000001">
    <property type="protein sequence ID" value="MBC5706540.1"/>
    <property type="molecule type" value="Genomic_DNA"/>
</dbReference>
<keyword evidence="5" id="KW-0486">Methionine biosynthesis</keyword>
<keyword evidence="7" id="KW-0326">Glycosidase</keyword>
<dbReference type="SUPFAM" id="SSF53167">
    <property type="entry name" value="Purine and uridine phosphorylases"/>
    <property type="match status" value="1"/>
</dbReference>
<dbReference type="InterPro" id="IPR035994">
    <property type="entry name" value="Nucleoside_phosphorylase_sf"/>
</dbReference>
<sequence>MRVGIVCAGDEELAPFLPVINNCKITERAMLKFYEGEIQGIEIVALYSGVCKVNAAIASQILIDVFGTNLIINSGTAGGMNPNLELFDTVISTEVCYHDVAPDILTEFHPWMKTVFFEADRELIERSKAAVKKIEPAGNVFWGRMVTGESFITDEGRQKINDEYAPFTVDMETASIAHVCYVNGIPFISIRCVTDTDVCRGICNFEENCAKASMIAKNITVALLNELRG</sequence>
<dbReference type="PANTHER" id="PTHR46832">
    <property type="entry name" value="5'-METHYLTHIOADENOSINE/S-ADENOSYLHOMOCYSTEINE NUCLEOSIDASE"/>
    <property type="match status" value="1"/>
</dbReference>
<evidence type="ECO:0000256" key="3">
    <source>
        <dbReference type="ARBA" id="ARBA00022605"/>
    </source>
</evidence>
<evidence type="ECO:0000256" key="1">
    <source>
        <dbReference type="ARBA" id="ARBA00004945"/>
    </source>
</evidence>
<dbReference type="Gene3D" id="3.40.50.1580">
    <property type="entry name" value="Nucleoside phosphorylase domain"/>
    <property type="match status" value="1"/>
</dbReference>
<dbReference type="PANTHER" id="PTHR46832:SF1">
    <property type="entry name" value="5'-METHYLTHIOADENOSINE_S-ADENOSYLHOMOCYSTEINE NUCLEOSIDASE"/>
    <property type="match status" value="1"/>
</dbReference>
<evidence type="ECO:0000256" key="2">
    <source>
        <dbReference type="ARBA" id="ARBA00011974"/>
    </source>
</evidence>
<dbReference type="CDD" id="cd09008">
    <property type="entry name" value="MTAN"/>
    <property type="match status" value="1"/>
</dbReference>
<dbReference type="GO" id="GO:0008930">
    <property type="term" value="F:methylthioadenosine nucleosidase activity"/>
    <property type="evidence" value="ECO:0007669"/>
    <property type="project" value="UniProtKB-EC"/>
</dbReference>
<evidence type="ECO:0000313" key="8">
    <source>
        <dbReference type="Proteomes" id="UP000634672"/>
    </source>
</evidence>
<feature type="domain" description="Nucleoside phosphorylase" evidence="6">
    <location>
        <begin position="2"/>
        <end position="224"/>
    </location>
</feature>
<keyword evidence="3" id="KW-0028">Amino-acid biosynthesis</keyword>
<dbReference type="InterPro" id="IPR000845">
    <property type="entry name" value="Nucleoside_phosphorylase_d"/>
</dbReference>
<keyword evidence="4 7" id="KW-0378">Hydrolase</keyword>
<dbReference type="Proteomes" id="UP000634672">
    <property type="component" value="Unassembled WGS sequence"/>
</dbReference>
<dbReference type="InterPro" id="IPR010049">
    <property type="entry name" value="MTA_SAH_Nsdase"/>
</dbReference>
<protein>
    <recommendedName>
        <fullName evidence="2">adenosylhomocysteine nucleosidase</fullName>
        <ecNumber evidence="2">3.2.2.9</ecNumber>
    </recommendedName>
</protein>
<accession>A0ABR7H059</accession>
<reference evidence="7 8" key="1">
    <citation type="submission" date="2020-08" db="EMBL/GenBank/DDBJ databases">
        <title>Genome public.</title>
        <authorList>
            <person name="Liu C."/>
            <person name="Sun Q."/>
        </authorList>
    </citation>
    <scope>NUCLEOTIDE SEQUENCE [LARGE SCALE GENOMIC DNA]</scope>
    <source>
        <strain evidence="7 8">NSJ-66</strain>
    </source>
</reference>
<name>A0ABR7H059_9FIRM</name>
<comment type="pathway">
    <text evidence="1">Amino-acid biosynthesis; L-methionine biosynthesis via salvage pathway; S-methyl-5-thio-alpha-D-ribose 1-phosphate from S-methyl-5'-thioadenosine (hydrolase route): step 1/2.</text>
</comment>
<dbReference type="NCBIfam" id="TIGR01704">
    <property type="entry name" value="MTA_SAH-Nsdase"/>
    <property type="match status" value="1"/>
</dbReference>
<comment type="caution">
    <text evidence="7">The sequence shown here is derived from an EMBL/GenBank/DDBJ whole genome shotgun (WGS) entry which is preliminary data.</text>
</comment>
<keyword evidence="8" id="KW-1185">Reference proteome</keyword>
<gene>
    <name evidence="7" type="primary">mtnN</name>
    <name evidence="7" type="ORF">H8S75_01055</name>
</gene>
<dbReference type="Pfam" id="PF01048">
    <property type="entry name" value="PNP_UDP_1"/>
    <property type="match status" value="1"/>
</dbReference>
<evidence type="ECO:0000256" key="4">
    <source>
        <dbReference type="ARBA" id="ARBA00022801"/>
    </source>
</evidence>
<evidence type="ECO:0000313" key="7">
    <source>
        <dbReference type="EMBL" id="MBC5706540.1"/>
    </source>
</evidence>
<dbReference type="EC" id="3.2.2.9" evidence="2"/>
<proteinExistence type="predicted"/>